<feature type="domain" description="Filamentation induced by cAMP protein Fic-like C-terminal" evidence="1">
    <location>
        <begin position="4"/>
        <end position="59"/>
    </location>
</feature>
<protein>
    <recommendedName>
        <fullName evidence="1">Filamentation induced by cAMP protein Fic-like C-terminal domain-containing protein</fullName>
    </recommendedName>
</protein>
<reference evidence="2 3" key="2">
    <citation type="journal article" date="2016" name="Genome Biol. Evol.">
        <title>Extensive mobilome-driven genome diversification in mouse gut-associated Bacteroides vulgatus mpk.</title>
        <authorList>
            <person name="Lange A."/>
            <person name="Beier S."/>
            <person name="Steimle A."/>
            <person name="Autenrieth I.B."/>
            <person name="Huson D.H."/>
            <person name="Frick J.S."/>
        </authorList>
    </citation>
    <scope>NUCLEOTIDE SEQUENCE [LARGE SCALE GENOMIC DNA]</scope>
    <source>
        <strain evidence="3">mpk</strain>
    </source>
</reference>
<dbReference type="PATRIC" id="fig|821.40.peg.532"/>
<gene>
    <name evidence="2" type="ORF">BvMPK_0452</name>
</gene>
<dbReference type="InterPro" id="IPR049514">
    <property type="entry name" value="Fic-like_C"/>
</dbReference>
<dbReference type="EMBL" id="CP013020">
    <property type="protein sequence ID" value="ALK83080.1"/>
    <property type="molecule type" value="Genomic_DNA"/>
</dbReference>
<proteinExistence type="predicted"/>
<dbReference type="AlphaFoldDB" id="A0A0P0M0W2"/>
<sequence length="75" mass="8830">MIFLMSEDYMTMNEIMSNMGFKHCTSFRENYFLPALENGAIKPLYPEQPNHPKQKYRLTESAIAWKKNNSAHSKE</sequence>
<dbReference type="Pfam" id="PF21247">
    <property type="entry name" value="Fic-like_C"/>
    <property type="match status" value="1"/>
</dbReference>
<evidence type="ECO:0000259" key="1">
    <source>
        <dbReference type="Pfam" id="PF21247"/>
    </source>
</evidence>
<evidence type="ECO:0000313" key="2">
    <source>
        <dbReference type="EMBL" id="ALK83080.1"/>
    </source>
</evidence>
<dbReference type="Proteomes" id="UP000061587">
    <property type="component" value="Chromosome"/>
</dbReference>
<accession>A0A0P0M0W2</accession>
<reference evidence="3" key="1">
    <citation type="submission" date="2015-10" db="EMBL/GenBank/DDBJ databases">
        <title>Extensive mobilome-driven genome diversification in gut-associated Bacteroides vulgatus mpk.</title>
        <authorList>
            <person name="Beier S."/>
            <person name="Lange A."/>
            <person name="Huson D.H."/>
            <person name="Frick J.-S."/>
            <person name="Autenrieth I.B."/>
        </authorList>
    </citation>
    <scope>NUCLEOTIDE SEQUENCE [LARGE SCALE GENOMIC DNA]</scope>
    <source>
        <strain evidence="3">mpk</strain>
    </source>
</reference>
<name>A0A0P0M0W2_PHOVU</name>
<evidence type="ECO:0000313" key="3">
    <source>
        <dbReference type="Proteomes" id="UP000061587"/>
    </source>
</evidence>
<organism evidence="2 3">
    <name type="scientific">Phocaeicola vulgatus</name>
    <name type="common">Bacteroides vulgatus</name>
    <dbReference type="NCBI Taxonomy" id="821"/>
    <lineage>
        <taxon>Bacteria</taxon>
        <taxon>Pseudomonadati</taxon>
        <taxon>Bacteroidota</taxon>
        <taxon>Bacteroidia</taxon>
        <taxon>Bacteroidales</taxon>
        <taxon>Bacteroidaceae</taxon>
        <taxon>Phocaeicola</taxon>
    </lineage>
</organism>